<dbReference type="SUPFAM" id="SSF82784">
    <property type="entry name" value="OsmC-like"/>
    <property type="match status" value="1"/>
</dbReference>
<dbReference type="InterPro" id="IPR003718">
    <property type="entry name" value="OsmC/Ohr_fam"/>
</dbReference>
<dbReference type="GeneID" id="92378600"/>
<reference evidence="2" key="1">
    <citation type="submission" date="2016-09" db="EMBL/GenBank/DDBJ databases">
        <authorList>
            <person name="Hebert L."/>
            <person name="Moumen B."/>
        </authorList>
    </citation>
    <scope>NUCLEOTIDE SEQUENCE [LARGE SCALE GENOMIC DNA]</scope>
    <source>
        <strain evidence="2">OVI</strain>
    </source>
</reference>
<organism evidence="2 3">
    <name type="scientific">Trypanosoma equiperdum</name>
    <dbReference type="NCBI Taxonomy" id="5694"/>
    <lineage>
        <taxon>Eukaryota</taxon>
        <taxon>Discoba</taxon>
        <taxon>Euglenozoa</taxon>
        <taxon>Kinetoplastea</taxon>
        <taxon>Metakinetoplastina</taxon>
        <taxon>Trypanosomatida</taxon>
        <taxon>Trypanosomatidae</taxon>
        <taxon>Trypanosoma</taxon>
    </lineage>
</organism>
<keyword evidence="3" id="KW-1185">Reference proteome</keyword>
<feature type="region of interest" description="Disordered" evidence="1">
    <location>
        <begin position="200"/>
        <end position="271"/>
    </location>
</feature>
<evidence type="ECO:0000313" key="3">
    <source>
        <dbReference type="Proteomes" id="UP000195570"/>
    </source>
</evidence>
<proteinExistence type="predicted"/>
<evidence type="ECO:0000256" key="1">
    <source>
        <dbReference type="SAM" id="MobiDB-lite"/>
    </source>
</evidence>
<dbReference type="Proteomes" id="UP000195570">
    <property type="component" value="Unassembled WGS sequence"/>
</dbReference>
<sequence>MRRSSMKFGLRQILSEELGKAAIFLRFKANEYIASTARACQTLTGAETNPEQANKRRKHRQVYEEILRQRQQVAQEAARRAMEGKSLRERLMASASAALKGLKEATSTNAGALALLQHCTAAHAAEVAVEQGIDVKSVTMQVEERKTGSQVGSETVVVGYIDTPNTSEEEMMAFAEQLSKKCPMANAMRGKIEWRRANGEVQHNDEQTTGNDNSVGSTSDKAGDAGSIPHGMPGTRYYSHESMRRGAGGVGDGDELHLPGVTKGSGKGPDK</sequence>
<name>A0A1G4I5U1_TRYEQ</name>
<dbReference type="InterPro" id="IPR036102">
    <property type="entry name" value="OsmC/Ohrsf"/>
</dbReference>
<dbReference type="InterPro" id="IPR015946">
    <property type="entry name" value="KH_dom-like_a/b"/>
</dbReference>
<protein>
    <submittedName>
        <fullName evidence="2">OsmC-like protein, putative</fullName>
    </submittedName>
</protein>
<dbReference type="VEuPathDB" id="TriTrypDB:TEOVI_000466000"/>
<accession>A0A1G4I5U1</accession>
<comment type="caution">
    <text evidence="2">The sequence shown here is derived from an EMBL/GenBank/DDBJ whole genome shotgun (WGS) entry which is preliminary data.</text>
</comment>
<dbReference type="EMBL" id="CZPT02000681">
    <property type="protein sequence ID" value="SCU67073.1"/>
    <property type="molecule type" value="Genomic_DNA"/>
</dbReference>
<dbReference type="Pfam" id="PF02566">
    <property type="entry name" value="OsmC"/>
    <property type="match status" value="1"/>
</dbReference>
<feature type="compositionally biased region" description="Polar residues" evidence="1">
    <location>
        <begin position="207"/>
        <end position="220"/>
    </location>
</feature>
<gene>
    <name evidence="2" type="ORF">TEOVI_000466000</name>
</gene>
<dbReference type="AlphaFoldDB" id="A0A1G4I5U1"/>
<evidence type="ECO:0000313" key="2">
    <source>
        <dbReference type="EMBL" id="SCU67073.1"/>
    </source>
</evidence>
<dbReference type="Gene3D" id="3.30.300.20">
    <property type="match status" value="1"/>
</dbReference>
<dbReference type="RefSeq" id="XP_067078435.1">
    <property type="nucleotide sequence ID" value="XM_067222334.1"/>
</dbReference>